<dbReference type="OrthoDB" id="5578001at2759"/>
<reference evidence="2" key="1">
    <citation type="journal article" date="2021" name="J Fungi (Basel)">
        <title>Genomic and Metabolomic Analyses of the Marine Fungus Emericellopsis cladophorae: Insights into Saltwater Adaptability Mechanisms and Its Biosynthetic Potential.</title>
        <authorList>
            <person name="Goncalves M.F.M."/>
            <person name="Hilario S."/>
            <person name="Van de Peer Y."/>
            <person name="Esteves A.C."/>
            <person name="Alves A."/>
        </authorList>
    </citation>
    <scope>NUCLEOTIDE SEQUENCE</scope>
    <source>
        <strain evidence="2">MUM 19.33</strain>
    </source>
</reference>
<organism evidence="2 3">
    <name type="scientific">Emericellopsis cladophorae</name>
    <dbReference type="NCBI Taxonomy" id="2686198"/>
    <lineage>
        <taxon>Eukaryota</taxon>
        <taxon>Fungi</taxon>
        <taxon>Dikarya</taxon>
        <taxon>Ascomycota</taxon>
        <taxon>Pezizomycotina</taxon>
        <taxon>Sordariomycetes</taxon>
        <taxon>Hypocreomycetidae</taxon>
        <taxon>Hypocreales</taxon>
        <taxon>Bionectriaceae</taxon>
        <taxon>Emericellopsis</taxon>
    </lineage>
</organism>
<dbReference type="Proteomes" id="UP001055219">
    <property type="component" value="Unassembled WGS sequence"/>
</dbReference>
<accession>A0A9Q0BHL7</accession>
<protein>
    <submittedName>
        <fullName evidence="2">Uncharacterized protein</fullName>
    </submittedName>
</protein>
<dbReference type="EMBL" id="JAGIXG020000001">
    <property type="protein sequence ID" value="KAI6785677.1"/>
    <property type="molecule type" value="Genomic_DNA"/>
</dbReference>
<proteinExistence type="predicted"/>
<sequence length="361" mass="39667">MAVPSTKPTTRPNLRELLSPLLPALIAATASPTPPTPLLPSLSPILRQRVQFLSATSSEPWLRLLCYNTSAIEKLKSTASVLEPHPLSGEVEVDWEHDTEVAYKRIDGETLQGLVKLQEQGLVVRIVWCVNDPDGPDGWRIGEVLPLEPDTFREFGGSPTMDEAEESFQSGGKAQNSSPKPDITLAEAAGEDDDDDDDYWAQYDATPGRGRTPATKSPAPTSTKDAATAEREYFAQYENIQPAMDNHDPDEEVPHVSPPLGLGRQPPSLQQQQHHMPAARNEGILQPRPESSASSSTSERLVAKLEEEAGRRDTGEFGVKQHISRSIRSLYQLGCAAGIERDEFESLVRRELEVLSMMEDA</sequence>
<feature type="compositionally biased region" description="Low complexity" evidence="1">
    <location>
        <begin position="212"/>
        <end position="224"/>
    </location>
</feature>
<dbReference type="RefSeq" id="XP_051366533.1">
    <property type="nucleotide sequence ID" value="XM_051502803.1"/>
</dbReference>
<dbReference type="GeneID" id="75832494"/>
<feature type="region of interest" description="Disordered" evidence="1">
    <location>
        <begin position="243"/>
        <end position="301"/>
    </location>
</feature>
<comment type="caution">
    <text evidence="2">The sequence shown here is derived from an EMBL/GenBank/DDBJ whole genome shotgun (WGS) entry which is preliminary data.</text>
</comment>
<feature type="region of interest" description="Disordered" evidence="1">
    <location>
        <begin position="150"/>
        <end position="226"/>
    </location>
</feature>
<evidence type="ECO:0000256" key="1">
    <source>
        <dbReference type="SAM" id="MobiDB-lite"/>
    </source>
</evidence>
<keyword evidence="3" id="KW-1185">Reference proteome</keyword>
<gene>
    <name evidence="2" type="ORF">J7T54_006011</name>
</gene>
<evidence type="ECO:0000313" key="2">
    <source>
        <dbReference type="EMBL" id="KAI6785677.1"/>
    </source>
</evidence>
<feature type="compositionally biased region" description="Acidic residues" evidence="1">
    <location>
        <begin position="189"/>
        <end position="199"/>
    </location>
</feature>
<reference evidence="2" key="2">
    <citation type="submission" date="2022-07" db="EMBL/GenBank/DDBJ databases">
        <authorList>
            <person name="Goncalves M.F.M."/>
            <person name="Hilario S."/>
            <person name="Van De Peer Y."/>
            <person name="Esteves A.C."/>
            <person name="Alves A."/>
        </authorList>
    </citation>
    <scope>NUCLEOTIDE SEQUENCE</scope>
    <source>
        <strain evidence="2">MUM 19.33</strain>
    </source>
</reference>
<feature type="compositionally biased region" description="Polar residues" evidence="1">
    <location>
        <begin position="167"/>
        <end position="179"/>
    </location>
</feature>
<evidence type="ECO:0000313" key="3">
    <source>
        <dbReference type="Proteomes" id="UP001055219"/>
    </source>
</evidence>
<name>A0A9Q0BHL7_9HYPO</name>
<dbReference type="AlphaFoldDB" id="A0A9Q0BHL7"/>